<name>A0AAN8EWW3_9EURO</name>
<evidence type="ECO:0000313" key="4">
    <source>
        <dbReference type="Proteomes" id="UP001316803"/>
    </source>
</evidence>
<dbReference type="EMBL" id="JAKLMC020000002">
    <property type="protein sequence ID" value="KAK5957990.1"/>
    <property type="molecule type" value="Genomic_DNA"/>
</dbReference>
<protein>
    <recommendedName>
        <fullName evidence="2">RNase III domain-containing protein</fullName>
    </recommendedName>
</protein>
<dbReference type="InterPro" id="IPR000999">
    <property type="entry name" value="RNase_III_dom"/>
</dbReference>
<feature type="domain" description="RNase III" evidence="2">
    <location>
        <begin position="225"/>
        <end position="240"/>
    </location>
</feature>
<dbReference type="AlphaFoldDB" id="A0AAN8EWW3"/>
<keyword evidence="4" id="KW-1185">Reference proteome</keyword>
<dbReference type="PROSITE" id="PS50142">
    <property type="entry name" value="RNASE_3_2"/>
    <property type="match status" value="2"/>
</dbReference>
<reference evidence="3 4" key="1">
    <citation type="submission" date="2022-12" db="EMBL/GenBank/DDBJ databases">
        <title>Genomic features and morphological characterization of a novel Knufia sp. strain isolated from spacecraft assembly facility.</title>
        <authorList>
            <person name="Teixeira M."/>
            <person name="Chander A.M."/>
            <person name="Stajich J.E."/>
            <person name="Venkateswaran K."/>
        </authorList>
    </citation>
    <scope>NUCLEOTIDE SEQUENCE [LARGE SCALE GENOMIC DNA]</scope>
    <source>
        <strain evidence="3 4">FJI-L2-BK-P2</strain>
    </source>
</reference>
<dbReference type="SUPFAM" id="SSF69065">
    <property type="entry name" value="RNase III domain-like"/>
    <property type="match status" value="2"/>
</dbReference>
<accession>A0AAN8EWW3</accession>
<dbReference type="Pfam" id="PF00636">
    <property type="entry name" value="Ribonuclease_3"/>
    <property type="match status" value="1"/>
</dbReference>
<gene>
    <name evidence="3" type="ORF">OHC33_001180</name>
</gene>
<dbReference type="GO" id="GO:0006396">
    <property type="term" value="P:RNA processing"/>
    <property type="evidence" value="ECO:0007669"/>
    <property type="project" value="InterPro"/>
</dbReference>
<dbReference type="InterPro" id="IPR036389">
    <property type="entry name" value="RNase_III_sf"/>
</dbReference>
<comment type="caution">
    <text evidence="3">The sequence shown here is derived from an EMBL/GenBank/DDBJ whole genome shotgun (WGS) entry which is preliminary data.</text>
</comment>
<evidence type="ECO:0000259" key="2">
    <source>
        <dbReference type="PROSITE" id="PS50142"/>
    </source>
</evidence>
<evidence type="ECO:0000256" key="1">
    <source>
        <dbReference type="SAM" id="MobiDB-lite"/>
    </source>
</evidence>
<dbReference type="Proteomes" id="UP001316803">
    <property type="component" value="Unassembled WGS sequence"/>
</dbReference>
<feature type="domain" description="RNase III" evidence="2">
    <location>
        <begin position="422"/>
        <end position="521"/>
    </location>
</feature>
<organism evidence="3 4">
    <name type="scientific">Knufia fluminis</name>
    <dbReference type="NCBI Taxonomy" id="191047"/>
    <lineage>
        <taxon>Eukaryota</taxon>
        <taxon>Fungi</taxon>
        <taxon>Dikarya</taxon>
        <taxon>Ascomycota</taxon>
        <taxon>Pezizomycotina</taxon>
        <taxon>Eurotiomycetes</taxon>
        <taxon>Chaetothyriomycetidae</taxon>
        <taxon>Chaetothyriales</taxon>
        <taxon>Trichomeriaceae</taxon>
        <taxon>Knufia</taxon>
    </lineage>
</organism>
<proteinExistence type="predicted"/>
<sequence>MPFRSQRPGVRAAININTRRASLLQHDHIIVGYTDRNARCRRAKKVFHALGTLEDAPASVIQAVRALYTRYSLEQRRDCSQASTTSSIKKAEDRTANYLKGEHEITVVTTDEAEDAMVAEALLYIPHTFTNMQLLRYALNAGDDWKESMRLARLGDLVQNLLLSEIIFEGTNLCSGFIEDQLKQVIGTNDWQAKRMLESKLWECAFQRRRFCSGKKVTVKNKGPADILEAVLGAVYLDTRGGSHWGSECLKMMVHFGLGTTAALEAFEELDSESTQKATSHTIVHTYSNTKARRFDMSFGLPTPPSTPPLPASPTPSGTISISQTFLAGDDETLTHLLGSTANARHSGTTIRSHLLSRAWLRTSKYKFRNTVYALVCKVQDKLKKRHWHLDHEPEPLPKAEYTSTRDETEAENPRSRRPNRNEKNKRLAVIGDLVLYLVLAEQWFRSTSESPDFWHNEIRAKITNGIFQAKRAIANDIQKYVMKDVHSHPRRGQPKPENLPYQHMADTVEALLGAVYLDAGGDWKAQCLKVMTKLGLNIDGPGTSEEAKRALDMDVLDGYGRGVKSPKSD</sequence>
<dbReference type="GO" id="GO:0004525">
    <property type="term" value="F:ribonuclease III activity"/>
    <property type="evidence" value="ECO:0007669"/>
    <property type="project" value="InterPro"/>
</dbReference>
<feature type="region of interest" description="Disordered" evidence="1">
    <location>
        <begin position="300"/>
        <end position="321"/>
    </location>
</feature>
<feature type="compositionally biased region" description="Pro residues" evidence="1">
    <location>
        <begin position="302"/>
        <end position="314"/>
    </location>
</feature>
<dbReference type="Gene3D" id="1.10.1520.10">
    <property type="entry name" value="Ribonuclease III domain"/>
    <property type="match status" value="2"/>
</dbReference>
<dbReference type="CDD" id="cd00593">
    <property type="entry name" value="RIBOc"/>
    <property type="match status" value="1"/>
</dbReference>
<feature type="region of interest" description="Disordered" evidence="1">
    <location>
        <begin position="390"/>
        <end position="424"/>
    </location>
</feature>
<evidence type="ECO:0000313" key="3">
    <source>
        <dbReference type="EMBL" id="KAK5957990.1"/>
    </source>
</evidence>